<proteinExistence type="predicted"/>
<organism evidence="1 2">
    <name type="scientific">Paraburkholderia solisilvae</name>
    <dbReference type="NCBI Taxonomy" id="624376"/>
    <lineage>
        <taxon>Bacteria</taxon>
        <taxon>Pseudomonadati</taxon>
        <taxon>Pseudomonadota</taxon>
        <taxon>Betaproteobacteria</taxon>
        <taxon>Burkholderiales</taxon>
        <taxon>Burkholderiaceae</taxon>
        <taxon>Paraburkholderia</taxon>
    </lineage>
</organism>
<evidence type="ECO:0000313" key="2">
    <source>
        <dbReference type="Proteomes" id="UP000494329"/>
    </source>
</evidence>
<dbReference type="EMBL" id="CADIKF010000009">
    <property type="protein sequence ID" value="CAB3753007.1"/>
    <property type="molecule type" value="Genomic_DNA"/>
</dbReference>
<dbReference type="Proteomes" id="UP000494329">
    <property type="component" value="Unassembled WGS sequence"/>
</dbReference>
<evidence type="ECO:0000313" key="1">
    <source>
        <dbReference type="EMBL" id="CAB3753007.1"/>
    </source>
</evidence>
<name>A0A6J5DHS1_9BURK</name>
<dbReference type="AlphaFoldDB" id="A0A6J5DHS1"/>
<keyword evidence="2" id="KW-1185">Reference proteome</keyword>
<protein>
    <submittedName>
        <fullName evidence="1">Uncharacterized protein</fullName>
    </submittedName>
</protein>
<reference evidence="1 2" key="1">
    <citation type="submission" date="2020-04" db="EMBL/GenBank/DDBJ databases">
        <authorList>
            <person name="De Canck E."/>
        </authorList>
    </citation>
    <scope>NUCLEOTIDE SEQUENCE [LARGE SCALE GENOMIC DNA]</scope>
    <source>
        <strain evidence="1 2">LMG 29739</strain>
    </source>
</reference>
<sequence length="123" mass="13378">MDAFQHLVEDLKAAQRKQGARAVFFKAMPARPGDVLHAHRVAKGAADDQRLAAAALDTVKRGARGRGQDFGAIYAPVISIRELIDADHRRALRPGDMQRASRAMEMELPVPADIVARVKGTAK</sequence>
<gene>
    <name evidence="1" type="ORF">LMG29739_01641</name>
</gene>
<accession>A0A6J5DHS1</accession>